<accession>A0A1I5B9R0</accession>
<keyword evidence="2" id="KW-1185">Reference proteome</keyword>
<organism evidence="1 2">
    <name type="scientific">Paenimyroides ummariense</name>
    <dbReference type="NCBI Taxonomy" id="913024"/>
    <lineage>
        <taxon>Bacteria</taxon>
        <taxon>Pseudomonadati</taxon>
        <taxon>Bacteroidota</taxon>
        <taxon>Flavobacteriia</taxon>
        <taxon>Flavobacteriales</taxon>
        <taxon>Flavobacteriaceae</taxon>
        <taxon>Paenimyroides</taxon>
    </lineage>
</organism>
<dbReference type="OrthoDB" id="1122787at2"/>
<evidence type="ECO:0000313" key="2">
    <source>
        <dbReference type="Proteomes" id="UP000199036"/>
    </source>
</evidence>
<evidence type="ECO:0000313" key="1">
    <source>
        <dbReference type="EMBL" id="SFN71458.1"/>
    </source>
</evidence>
<protein>
    <recommendedName>
        <fullName evidence="3">Addiction module component</fullName>
    </recommendedName>
</protein>
<evidence type="ECO:0008006" key="3">
    <source>
        <dbReference type="Google" id="ProtNLM"/>
    </source>
</evidence>
<proteinExistence type="predicted"/>
<sequence>MSTSELQLKLDIISRITELKEVRVIKEIKKLLDFELEENLYELSTDQENRVAEARKEYKNGDYITNEEAENEIDQWLKEDLQVFNV</sequence>
<dbReference type="EMBL" id="FOVI01000009">
    <property type="protein sequence ID" value="SFN71458.1"/>
    <property type="molecule type" value="Genomic_DNA"/>
</dbReference>
<dbReference type="AlphaFoldDB" id="A0A1I5B9R0"/>
<dbReference type="Proteomes" id="UP000199036">
    <property type="component" value="Unassembled WGS sequence"/>
</dbReference>
<dbReference type="RefSeq" id="WP_091522329.1">
    <property type="nucleotide sequence ID" value="NZ_FOVI01000009.1"/>
</dbReference>
<gene>
    <name evidence="1" type="ORF">SAMN05421741_109119</name>
</gene>
<name>A0A1I5B9R0_9FLAO</name>
<dbReference type="STRING" id="913024.SAMN05421741_109119"/>
<reference evidence="2" key="1">
    <citation type="submission" date="2016-10" db="EMBL/GenBank/DDBJ databases">
        <authorList>
            <person name="Varghese N."/>
            <person name="Submissions S."/>
        </authorList>
    </citation>
    <scope>NUCLEOTIDE SEQUENCE [LARGE SCALE GENOMIC DNA]</scope>
    <source>
        <strain evidence="2">DS-12</strain>
    </source>
</reference>